<feature type="domain" description="VWFA" evidence="2">
    <location>
        <begin position="359"/>
        <end position="538"/>
    </location>
</feature>
<evidence type="ECO:0000313" key="4">
    <source>
        <dbReference type="Proteomes" id="UP000036097"/>
    </source>
</evidence>
<protein>
    <recommendedName>
        <fullName evidence="2">VWFA domain-containing protein</fullName>
    </recommendedName>
</protein>
<dbReference type="PATRIC" id="fig|1195763.3.peg.4079"/>
<dbReference type="RefSeq" id="WP_047880494.1">
    <property type="nucleotide sequence ID" value="NZ_LDOT01000032.1"/>
</dbReference>
<dbReference type="GO" id="GO:0009236">
    <property type="term" value="P:cobalamin biosynthetic process"/>
    <property type="evidence" value="ECO:0007669"/>
    <property type="project" value="InterPro"/>
</dbReference>
<dbReference type="InterPro" id="IPR006538">
    <property type="entry name" value="CobT"/>
</dbReference>
<dbReference type="InterPro" id="IPR002035">
    <property type="entry name" value="VWF_A"/>
</dbReference>
<dbReference type="Gene3D" id="3.40.50.410">
    <property type="entry name" value="von Willebrand factor, type A domain"/>
    <property type="match status" value="1"/>
</dbReference>
<reference evidence="3 4" key="1">
    <citation type="submission" date="2015-05" db="EMBL/GenBank/DDBJ databases">
        <title>Photobacterium galathea sp. nov.</title>
        <authorList>
            <person name="Machado H."/>
            <person name="Gram L."/>
        </authorList>
    </citation>
    <scope>NUCLEOTIDE SEQUENCE [LARGE SCALE GENOMIC DNA]</scope>
    <source>
        <strain evidence="3 4">CGMCC 1.12159</strain>
    </source>
</reference>
<evidence type="ECO:0000259" key="2">
    <source>
        <dbReference type="PROSITE" id="PS50234"/>
    </source>
</evidence>
<dbReference type="PROSITE" id="PS50234">
    <property type="entry name" value="VWFA"/>
    <property type="match status" value="1"/>
</dbReference>
<proteinExistence type="predicted"/>
<dbReference type="Pfam" id="PF06213">
    <property type="entry name" value="CobT"/>
    <property type="match status" value="1"/>
</dbReference>
<sequence length="540" mass="60680">MSKNSSIFKRSMPIIAAGLSAKFNIRVNVSGSEAYTNGAVINVPDYDLDTQEDKHVMQGYLVHEVGHNRYNSFDIDPNTKPNTPIAHTLWNCIEDIRIEMALMQEFAGTKIWLNMLAQRLYDTRKIRGFTNTDHPSTIFVFYALYYGRFKYLSQKAYGLVLPECEKAFLQTFNQHILNRMKGVLSQVDELNSSQDSVDMTLALLKMLNDEKEKSESNQQDDSGADQGNGPSDAQDDSDEGLADRIAITLDANASDIADLGDVKSVLDDFTTNAACNVTTALSETNYRSTPEAGKKLNASVKMTANGLIGRMMGMMQTKRRVVCRDNDHGRLNTRVLHRSVRGDRNIFRSEGKRKTIDTCVVLMLDISGSMNNNVSGISKTRFEIARDTVIALTLALERCKIKTIVTVYPYKNLYTCGLLKKENENAERVLAERMVNITPDGQTPIAMAYYHSVCELIKSKCKRKIIFSITDGEPTIGNATPTREYIQEAKKEMVESYGIGIGKDIEHHSMTHIYGKNYVVIDDLKNLKSDLFKMIEKVID</sequence>
<dbReference type="InterPro" id="IPR036465">
    <property type="entry name" value="vWFA_dom_sf"/>
</dbReference>
<dbReference type="InterPro" id="IPR051928">
    <property type="entry name" value="NorD/CobT"/>
</dbReference>
<evidence type="ECO:0000256" key="1">
    <source>
        <dbReference type="SAM" id="MobiDB-lite"/>
    </source>
</evidence>
<dbReference type="STRING" id="1195763.ABT56_19075"/>
<evidence type="ECO:0000313" key="3">
    <source>
        <dbReference type="EMBL" id="KLV03532.1"/>
    </source>
</evidence>
<gene>
    <name evidence="3" type="ORF">ABT56_19075</name>
</gene>
<organism evidence="3 4">
    <name type="scientific">Photobacterium aquae</name>
    <dbReference type="NCBI Taxonomy" id="1195763"/>
    <lineage>
        <taxon>Bacteria</taxon>
        <taxon>Pseudomonadati</taxon>
        <taxon>Pseudomonadota</taxon>
        <taxon>Gammaproteobacteria</taxon>
        <taxon>Vibrionales</taxon>
        <taxon>Vibrionaceae</taxon>
        <taxon>Photobacterium</taxon>
    </lineage>
</organism>
<dbReference type="PANTHER" id="PTHR41248:SF1">
    <property type="entry name" value="NORD PROTEIN"/>
    <property type="match status" value="1"/>
</dbReference>
<dbReference type="Pfam" id="PF00092">
    <property type="entry name" value="VWA"/>
    <property type="match status" value="1"/>
</dbReference>
<dbReference type="AlphaFoldDB" id="A0A0J1JMZ0"/>
<feature type="region of interest" description="Disordered" evidence="1">
    <location>
        <begin position="210"/>
        <end position="239"/>
    </location>
</feature>
<dbReference type="SMART" id="SM00327">
    <property type="entry name" value="VWA"/>
    <property type="match status" value="1"/>
</dbReference>
<comment type="caution">
    <text evidence="3">The sequence shown here is derived from an EMBL/GenBank/DDBJ whole genome shotgun (WGS) entry which is preliminary data.</text>
</comment>
<dbReference type="PANTHER" id="PTHR41248">
    <property type="entry name" value="NORD PROTEIN"/>
    <property type="match status" value="1"/>
</dbReference>
<dbReference type="Proteomes" id="UP000036097">
    <property type="component" value="Unassembled WGS sequence"/>
</dbReference>
<dbReference type="EMBL" id="LDOT01000032">
    <property type="protein sequence ID" value="KLV03532.1"/>
    <property type="molecule type" value="Genomic_DNA"/>
</dbReference>
<keyword evidence="4" id="KW-1185">Reference proteome</keyword>
<name>A0A0J1JMZ0_9GAMM</name>
<dbReference type="OrthoDB" id="6064888at2"/>
<dbReference type="SUPFAM" id="SSF53300">
    <property type="entry name" value="vWA-like"/>
    <property type="match status" value="1"/>
</dbReference>
<accession>A0A0J1JMZ0</accession>